<dbReference type="AlphaFoldDB" id="A0A328DSR5"/>
<comment type="caution">
    <text evidence="1">The sequence shown here is derived from an EMBL/GenBank/DDBJ whole genome shotgun (WGS) entry which is preliminary data.</text>
</comment>
<protein>
    <submittedName>
        <fullName evidence="1">Uncharacterized protein</fullName>
    </submittedName>
</protein>
<dbReference type="Proteomes" id="UP000249390">
    <property type="component" value="Unassembled WGS sequence"/>
</dbReference>
<keyword evidence="2" id="KW-1185">Reference proteome</keyword>
<name>A0A328DSR5_9ASTE</name>
<dbReference type="EMBL" id="NQVE01000097">
    <property type="protein sequence ID" value="RAL48684.1"/>
    <property type="molecule type" value="Genomic_DNA"/>
</dbReference>
<organism evidence="1 2">
    <name type="scientific">Cuscuta australis</name>
    <dbReference type="NCBI Taxonomy" id="267555"/>
    <lineage>
        <taxon>Eukaryota</taxon>
        <taxon>Viridiplantae</taxon>
        <taxon>Streptophyta</taxon>
        <taxon>Embryophyta</taxon>
        <taxon>Tracheophyta</taxon>
        <taxon>Spermatophyta</taxon>
        <taxon>Magnoliopsida</taxon>
        <taxon>eudicotyledons</taxon>
        <taxon>Gunneridae</taxon>
        <taxon>Pentapetalae</taxon>
        <taxon>asterids</taxon>
        <taxon>lamiids</taxon>
        <taxon>Solanales</taxon>
        <taxon>Convolvulaceae</taxon>
        <taxon>Cuscuteae</taxon>
        <taxon>Cuscuta</taxon>
        <taxon>Cuscuta subgen. Grammica</taxon>
        <taxon>Cuscuta sect. Cleistogrammica</taxon>
    </lineage>
</organism>
<evidence type="ECO:0000313" key="1">
    <source>
        <dbReference type="EMBL" id="RAL48684.1"/>
    </source>
</evidence>
<accession>A0A328DSR5</accession>
<sequence>MPPDGRPRRRVMMKPIGLRLRLSTARECGESLWTGGVYGYAFSLVSFLPLTLESTIFIFSQHKILIIQQNITHFGFRLTGVKLDRIPSGGIDLQSSISGYEKGFLVSVLYSCMMEFFHFDTIASSIPYFDL</sequence>
<gene>
    <name evidence="1" type="ORF">DM860_001004</name>
</gene>
<reference evidence="1 2" key="1">
    <citation type="submission" date="2018-06" db="EMBL/GenBank/DDBJ databases">
        <title>The Genome of Cuscuta australis (Dodder) Provides Insight into the Evolution of Plant Parasitism.</title>
        <authorList>
            <person name="Liu H."/>
        </authorList>
    </citation>
    <scope>NUCLEOTIDE SEQUENCE [LARGE SCALE GENOMIC DNA]</scope>
    <source>
        <strain evidence="2">cv. Yunnan</strain>
        <tissue evidence="1">Vines</tissue>
    </source>
</reference>
<proteinExistence type="predicted"/>
<evidence type="ECO:0000313" key="2">
    <source>
        <dbReference type="Proteomes" id="UP000249390"/>
    </source>
</evidence>